<dbReference type="PANTHER" id="PTHR43649">
    <property type="entry name" value="ARABINOSE-BINDING PROTEIN-RELATED"/>
    <property type="match status" value="1"/>
</dbReference>
<name>A0A1G7UD10_9LACT</name>
<evidence type="ECO:0000313" key="4">
    <source>
        <dbReference type="Proteomes" id="UP000199708"/>
    </source>
</evidence>
<keyword evidence="2" id="KW-0732">Signal</keyword>
<organism evidence="3 4">
    <name type="scientific">Facklamia miroungae</name>
    <dbReference type="NCBI Taxonomy" id="120956"/>
    <lineage>
        <taxon>Bacteria</taxon>
        <taxon>Bacillati</taxon>
        <taxon>Bacillota</taxon>
        <taxon>Bacilli</taxon>
        <taxon>Lactobacillales</taxon>
        <taxon>Aerococcaceae</taxon>
        <taxon>Facklamia</taxon>
    </lineage>
</organism>
<keyword evidence="4" id="KW-1185">Reference proteome</keyword>
<feature type="signal peptide" evidence="2">
    <location>
        <begin position="1"/>
        <end position="18"/>
    </location>
</feature>
<dbReference type="RefSeq" id="WP_090290290.1">
    <property type="nucleotide sequence ID" value="NZ_FNCK01000009.1"/>
</dbReference>
<reference evidence="3 4" key="1">
    <citation type="submission" date="2016-10" db="EMBL/GenBank/DDBJ databases">
        <authorList>
            <person name="de Groot N.N."/>
        </authorList>
    </citation>
    <scope>NUCLEOTIDE SEQUENCE [LARGE SCALE GENOMIC DNA]</scope>
    <source>
        <strain evidence="3 4">ATCC BAA-466</strain>
    </source>
</reference>
<evidence type="ECO:0000256" key="1">
    <source>
        <dbReference type="ARBA" id="ARBA00008520"/>
    </source>
</evidence>
<gene>
    <name evidence="3" type="ORF">SAMN05421791_10944</name>
</gene>
<dbReference type="AlphaFoldDB" id="A0A1G7UD10"/>
<dbReference type="Gene3D" id="3.40.190.10">
    <property type="entry name" value="Periplasmic binding protein-like II"/>
    <property type="match status" value="2"/>
</dbReference>
<accession>A0A1G7UD10</accession>
<sequence>MKKLISMTILCVTSLVLAACGNQAQKDSNDLESLPDLNGRYEIDEKTPAWKLDTKEEPTKLTWFIENAGFNDSPWGEDIVTRKIKEDLNLDIEIIAGDEQALNTFFASDNIPDIISLYDGGKSKLSKSAQKWSLPLNKLAEKYDPYFFEVTSEDTLKWYKMDDGNTYGYASFSNTEEDLLSGVIPSHNAFVVRGDVLKEIPDLDFTTPSEFERSLEKINQKFPELIPLGFGEMKNHLGSIGGALQDMIGVPWVDEENNYYDRNMDEEYLKWIDVLREAHKNGFISDDSFADDYDTVLEKIKIGKYAAMFVQGTHAYQPSFQGLMDKAPESAYKPVDAFQSDKYDGPALSQGGLSGYTTTYITKENKDPAKSIQFFTYMISEEGAVTVNFGVKDESFYEDEVGYYHLNDKYQKMKNDDLDAFKEKTRIGEIPFFGHDNGNAVKYQDPEDIGWVKAILPFQEWGKGKLVPKFEIDGIDPDHGTVEARNLTAINDEFTTTIISAIRSEDKETFDQKIADFKKFRREHGWEDIVKVFNQKIQGNMERLKD</sequence>
<dbReference type="Proteomes" id="UP000199708">
    <property type="component" value="Unassembled WGS sequence"/>
</dbReference>
<protein>
    <submittedName>
        <fullName evidence="3">Putative aldouronate transport system substrate-binding protein</fullName>
    </submittedName>
</protein>
<dbReference type="STRING" id="120956.SAMN05421791_10944"/>
<dbReference type="PROSITE" id="PS51257">
    <property type="entry name" value="PROKAR_LIPOPROTEIN"/>
    <property type="match status" value="1"/>
</dbReference>
<evidence type="ECO:0000256" key="2">
    <source>
        <dbReference type="SAM" id="SignalP"/>
    </source>
</evidence>
<dbReference type="OrthoDB" id="353914at2"/>
<dbReference type="EMBL" id="FNCK01000009">
    <property type="protein sequence ID" value="SDG45181.1"/>
    <property type="molecule type" value="Genomic_DNA"/>
</dbReference>
<evidence type="ECO:0000313" key="3">
    <source>
        <dbReference type="EMBL" id="SDG45181.1"/>
    </source>
</evidence>
<feature type="chain" id="PRO_5039287447" evidence="2">
    <location>
        <begin position="19"/>
        <end position="546"/>
    </location>
</feature>
<proteinExistence type="inferred from homology"/>
<dbReference type="PANTHER" id="PTHR43649:SF31">
    <property type="entry name" value="SN-GLYCEROL-3-PHOSPHATE-BINDING PERIPLASMIC PROTEIN UGPB"/>
    <property type="match status" value="1"/>
</dbReference>
<dbReference type="InterPro" id="IPR050490">
    <property type="entry name" value="Bact_solute-bd_prot1"/>
</dbReference>
<comment type="similarity">
    <text evidence="1">Belongs to the bacterial solute-binding protein 1 family.</text>
</comment>
<dbReference type="SUPFAM" id="SSF53850">
    <property type="entry name" value="Periplasmic binding protein-like II"/>
    <property type="match status" value="1"/>
</dbReference>